<feature type="transmembrane region" description="Helical" evidence="1">
    <location>
        <begin position="202"/>
        <end position="220"/>
    </location>
</feature>
<dbReference type="PANTHER" id="PTHR40465:SF1">
    <property type="entry name" value="DUF6534 DOMAIN-CONTAINING PROTEIN"/>
    <property type="match status" value="1"/>
</dbReference>
<keyword evidence="1" id="KW-0812">Transmembrane</keyword>
<feature type="transmembrane region" description="Helical" evidence="1">
    <location>
        <begin position="44"/>
        <end position="71"/>
    </location>
</feature>
<feature type="transmembrane region" description="Helical" evidence="1">
    <location>
        <begin position="6"/>
        <end position="32"/>
    </location>
</feature>
<dbReference type="PANTHER" id="PTHR40465">
    <property type="entry name" value="CHROMOSOME 1, WHOLE GENOME SHOTGUN SEQUENCE"/>
    <property type="match status" value="1"/>
</dbReference>
<dbReference type="Pfam" id="PF20152">
    <property type="entry name" value="DUF6534"/>
    <property type="match status" value="1"/>
</dbReference>
<dbReference type="EMBL" id="JACAZI010000011">
    <property type="protein sequence ID" value="KAF7348892.1"/>
    <property type="molecule type" value="Genomic_DNA"/>
</dbReference>
<proteinExistence type="predicted"/>
<evidence type="ECO:0000259" key="2">
    <source>
        <dbReference type="Pfam" id="PF20152"/>
    </source>
</evidence>
<comment type="caution">
    <text evidence="3">The sequence shown here is derived from an EMBL/GenBank/DDBJ whole genome shotgun (WGS) entry which is preliminary data.</text>
</comment>
<feature type="transmembrane region" description="Helical" evidence="1">
    <location>
        <begin position="91"/>
        <end position="111"/>
    </location>
</feature>
<evidence type="ECO:0000256" key="1">
    <source>
        <dbReference type="SAM" id="Phobius"/>
    </source>
</evidence>
<gene>
    <name evidence="3" type="ORF">MVEN_01409400</name>
</gene>
<organism evidence="3 4">
    <name type="scientific">Mycena venus</name>
    <dbReference type="NCBI Taxonomy" id="2733690"/>
    <lineage>
        <taxon>Eukaryota</taxon>
        <taxon>Fungi</taxon>
        <taxon>Dikarya</taxon>
        <taxon>Basidiomycota</taxon>
        <taxon>Agaricomycotina</taxon>
        <taxon>Agaricomycetes</taxon>
        <taxon>Agaricomycetidae</taxon>
        <taxon>Agaricales</taxon>
        <taxon>Marasmiineae</taxon>
        <taxon>Mycenaceae</taxon>
        <taxon>Mycena</taxon>
    </lineage>
</organism>
<sequence length="302" mass="33313">MSSTSLNIILGAVVLAGIFGALFFGGACIQTYNYYHKHRSDNIVVNGAVATLWAVNALHFAVYTYTIWYYIVEALDTAWIPQIMNWSFKFSVWLSVALVLLLDIFYTFYIFKLSPTLVVPGLVGLTVAAGNIVAVVLGVRIIIFTHFTNIYAISASALIYLFFGLFCVKSTSIAAAMTYYLSRSNDGFTKESNNFIRRPIKLIIGSSLFVAYVVLSSLLFRNACHLAMPHSMSCVVVYMIVSKVYHNCFLSLLACREVESASDMLAVTGIPTQDMRMARVQSQVEQSTLGSVNEDAEAGLKA</sequence>
<dbReference type="InterPro" id="IPR045339">
    <property type="entry name" value="DUF6534"/>
</dbReference>
<evidence type="ECO:0000313" key="4">
    <source>
        <dbReference type="Proteomes" id="UP000620124"/>
    </source>
</evidence>
<dbReference type="Proteomes" id="UP000620124">
    <property type="component" value="Unassembled WGS sequence"/>
</dbReference>
<evidence type="ECO:0000313" key="3">
    <source>
        <dbReference type="EMBL" id="KAF7348892.1"/>
    </source>
</evidence>
<dbReference type="AlphaFoldDB" id="A0A8H6XZ19"/>
<reference evidence="3" key="1">
    <citation type="submission" date="2020-05" db="EMBL/GenBank/DDBJ databases">
        <title>Mycena genomes resolve the evolution of fungal bioluminescence.</title>
        <authorList>
            <person name="Tsai I.J."/>
        </authorList>
    </citation>
    <scope>NUCLEOTIDE SEQUENCE</scope>
    <source>
        <strain evidence="3">CCC161011</strain>
    </source>
</reference>
<keyword evidence="1" id="KW-1133">Transmembrane helix</keyword>
<feature type="transmembrane region" description="Helical" evidence="1">
    <location>
        <begin position="118"/>
        <end position="144"/>
    </location>
</feature>
<feature type="transmembrane region" description="Helical" evidence="1">
    <location>
        <begin position="150"/>
        <end position="181"/>
    </location>
</feature>
<feature type="domain" description="DUF6534" evidence="2">
    <location>
        <begin position="172"/>
        <end position="257"/>
    </location>
</feature>
<protein>
    <recommendedName>
        <fullName evidence="2">DUF6534 domain-containing protein</fullName>
    </recommendedName>
</protein>
<keyword evidence="4" id="KW-1185">Reference proteome</keyword>
<keyword evidence="1" id="KW-0472">Membrane</keyword>
<accession>A0A8H6XZ19</accession>
<name>A0A8H6XZ19_9AGAR</name>
<dbReference type="OrthoDB" id="2999066at2759"/>